<dbReference type="Proteomes" id="UP000314294">
    <property type="component" value="Unassembled WGS sequence"/>
</dbReference>
<proteinExistence type="predicted"/>
<reference evidence="2 3" key="1">
    <citation type="submission" date="2019-03" db="EMBL/GenBank/DDBJ databases">
        <title>First draft genome of Liparis tanakae, snailfish: a comprehensive survey of snailfish specific genes.</title>
        <authorList>
            <person name="Kim W."/>
            <person name="Song I."/>
            <person name="Jeong J.-H."/>
            <person name="Kim D."/>
            <person name="Kim S."/>
            <person name="Ryu S."/>
            <person name="Song J.Y."/>
            <person name="Lee S.K."/>
        </authorList>
    </citation>
    <scope>NUCLEOTIDE SEQUENCE [LARGE SCALE GENOMIC DNA]</scope>
    <source>
        <tissue evidence="2">Muscle</tissue>
    </source>
</reference>
<organism evidence="2 3">
    <name type="scientific">Liparis tanakae</name>
    <name type="common">Tanaka's snailfish</name>
    <dbReference type="NCBI Taxonomy" id="230148"/>
    <lineage>
        <taxon>Eukaryota</taxon>
        <taxon>Metazoa</taxon>
        <taxon>Chordata</taxon>
        <taxon>Craniata</taxon>
        <taxon>Vertebrata</taxon>
        <taxon>Euteleostomi</taxon>
        <taxon>Actinopterygii</taxon>
        <taxon>Neopterygii</taxon>
        <taxon>Teleostei</taxon>
        <taxon>Neoteleostei</taxon>
        <taxon>Acanthomorphata</taxon>
        <taxon>Eupercaria</taxon>
        <taxon>Perciformes</taxon>
        <taxon>Cottioidei</taxon>
        <taxon>Cottales</taxon>
        <taxon>Liparidae</taxon>
        <taxon>Liparis</taxon>
    </lineage>
</organism>
<protein>
    <submittedName>
        <fullName evidence="2">Uncharacterized protein</fullName>
    </submittedName>
</protein>
<feature type="compositionally biased region" description="Basic and acidic residues" evidence="1">
    <location>
        <begin position="38"/>
        <end position="51"/>
    </location>
</feature>
<evidence type="ECO:0000313" key="2">
    <source>
        <dbReference type="EMBL" id="TNN54844.1"/>
    </source>
</evidence>
<keyword evidence="3" id="KW-1185">Reference proteome</keyword>
<gene>
    <name evidence="2" type="ORF">EYF80_034963</name>
</gene>
<evidence type="ECO:0000313" key="3">
    <source>
        <dbReference type="Proteomes" id="UP000314294"/>
    </source>
</evidence>
<comment type="caution">
    <text evidence="2">The sequence shown here is derived from an EMBL/GenBank/DDBJ whole genome shotgun (WGS) entry which is preliminary data.</text>
</comment>
<name>A0A4Z2GPX8_9TELE</name>
<dbReference type="EMBL" id="SRLO01000473">
    <property type="protein sequence ID" value="TNN54844.1"/>
    <property type="molecule type" value="Genomic_DNA"/>
</dbReference>
<dbReference type="AlphaFoldDB" id="A0A4Z2GPX8"/>
<sequence length="173" mass="18585">MVRAHFRKPSSTFSPVRALVSRNTSSEERRANGATRSRKGDVCEQGGGERRGWTSGTVLLGEARRLQEGHLSVGVQVLLVAAQDDHDVGARQSPGVRQPVGQRVISPILGDDGHGPSFGLEPAVPMRPICSLTVFPPTLTTLEPNSTPMVWLESCLTAAGTRREESETQETGC</sequence>
<accession>A0A4Z2GPX8</accession>
<evidence type="ECO:0000256" key="1">
    <source>
        <dbReference type="SAM" id="MobiDB-lite"/>
    </source>
</evidence>
<feature type="region of interest" description="Disordered" evidence="1">
    <location>
        <begin position="1"/>
        <end position="51"/>
    </location>
</feature>